<name>A0A395H9C2_9EURO</name>
<dbReference type="STRING" id="1448316.A0A395H9C2"/>
<dbReference type="AlphaFoldDB" id="A0A395H9C2"/>
<dbReference type="InterPro" id="IPR025533">
    <property type="entry name" value="DUF4419"/>
</dbReference>
<sequence length="366" mass="42050">MPVTLTLSERSSQEWPGKSVAKDGKALFSRTSAMDYLESGRIVESYFQEDDFKDRRIIGCEHGFVQAIYNAYRTSHHLTIRPEDIWFSILSQLNVYFNAHPQALPHFFDRKLRSATPALDLSADDGDVAIYMERALARHITHPDLRAWALPSFSTTTRNDRVVATALMLGDVKRCSLDEKLMECNIPSVTLLGEREDWGALLHKLNMIEIWGGPLKGFVISLRPILRRFVTSFDGNTSEVTYFWKCCLRENHPREYFMLAGWITAFCFWGYDGKRIPHVDSRQEGQIQFDGLVYPPLMVTAIPAAYVSFPVPLIGQRRTTRMLAGLVGFEVLPHSPLLHQRWDRLQPTSGWWIYEETPTFPRLSFS</sequence>
<gene>
    <name evidence="1" type="ORF">BO80DRAFT_377481</name>
</gene>
<dbReference type="Proteomes" id="UP000249402">
    <property type="component" value="Unassembled WGS sequence"/>
</dbReference>
<accession>A0A395H9C2</accession>
<dbReference type="PANTHER" id="PTHR31252">
    <property type="entry name" value="DUF4419 DOMAIN-CONTAINING PROTEIN"/>
    <property type="match status" value="1"/>
</dbReference>
<evidence type="ECO:0000313" key="2">
    <source>
        <dbReference type="Proteomes" id="UP000249402"/>
    </source>
</evidence>
<keyword evidence="2" id="KW-1185">Reference proteome</keyword>
<organism evidence="1 2">
    <name type="scientific">Aspergillus ibericus CBS 121593</name>
    <dbReference type="NCBI Taxonomy" id="1448316"/>
    <lineage>
        <taxon>Eukaryota</taxon>
        <taxon>Fungi</taxon>
        <taxon>Dikarya</taxon>
        <taxon>Ascomycota</taxon>
        <taxon>Pezizomycotina</taxon>
        <taxon>Eurotiomycetes</taxon>
        <taxon>Eurotiomycetidae</taxon>
        <taxon>Eurotiales</taxon>
        <taxon>Aspergillaceae</taxon>
        <taxon>Aspergillus</taxon>
        <taxon>Aspergillus subgen. Circumdati</taxon>
    </lineage>
</organism>
<dbReference type="EMBL" id="KZ824429">
    <property type="protein sequence ID" value="RAL02834.1"/>
    <property type="molecule type" value="Genomic_DNA"/>
</dbReference>
<dbReference type="VEuPathDB" id="FungiDB:BO80DRAFT_377481"/>
<dbReference type="OrthoDB" id="9978173at2759"/>
<protein>
    <submittedName>
        <fullName evidence="1">Uncharacterized protein</fullName>
    </submittedName>
</protein>
<dbReference type="PANTHER" id="PTHR31252:SF11">
    <property type="entry name" value="DUF4419 DOMAIN-CONTAINING PROTEIN"/>
    <property type="match status" value="1"/>
</dbReference>
<evidence type="ECO:0000313" key="1">
    <source>
        <dbReference type="EMBL" id="RAL02834.1"/>
    </source>
</evidence>
<proteinExistence type="predicted"/>
<reference evidence="1 2" key="1">
    <citation type="submission" date="2018-02" db="EMBL/GenBank/DDBJ databases">
        <title>The genomes of Aspergillus section Nigri reveals drivers in fungal speciation.</title>
        <authorList>
            <consortium name="DOE Joint Genome Institute"/>
            <person name="Vesth T.C."/>
            <person name="Nybo J."/>
            <person name="Theobald S."/>
            <person name="Brandl J."/>
            <person name="Frisvad J.C."/>
            <person name="Nielsen K.F."/>
            <person name="Lyhne E.K."/>
            <person name="Kogle M.E."/>
            <person name="Kuo A."/>
            <person name="Riley R."/>
            <person name="Clum A."/>
            <person name="Nolan M."/>
            <person name="Lipzen A."/>
            <person name="Salamov A."/>
            <person name="Henrissat B."/>
            <person name="Wiebenga A."/>
            <person name="De vries R.P."/>
            <person name="Grigoriev I.V."/>
            <person name="Mortensen U.H."/>
            <person name="Andersen M.R."/>
            <person name="Baker S.E."/>
        </authorList>
    </citation>
    <scope>NUCLEOTIDE SEQUENCE [LARGE SCALE GENOMIC DNA]</scope>
    <source>
        <strain evidence="1 2">CBS 121593</strain>
    </source>
</reference>
<dbReference type="GeneID" id="37221566"/>
<dbReference type="RefSeq" id="XP_025577161.1">
    <property type="nucleotide sequence ID" value="XM_025716701.1"/>
</dbReference>
<dbReference type="Pfam" id="PF14388">
    <property type="entry name" value="DUF4419"/>
    <property type="match status" value="1"/>
</dbReference>